<evidence type="ECO:0000256" key="8">
    <source>
        <dbReference type="ARBA" id="ARBA00022786"/>
    </source>
</evidence>
<evidence type="ECO:0000256" key="1">
    <source>
        <dbReference type="ARBA" id="ARBA00001798"/>
    </source>
</evidence>
<sequence length="197" mass="22671">MSRCCWSSHYLIRTFVESNHKIKWCPAPGCENAVDFEVGSESYNVSCNCTYSFCWNCARTLIVTKWILKNSDESENINWILANSKACPECKRPIQKNDGCMHMTCRPPCRHAFCWLCLAPWTKHGYDGPCNRYNEKEKKDGTEKRRKMAKQLIDRYTAKGGWRFEANARCEYGEAGKKSMSDSITAQVHNRGLATDN</sequence>
<dbReference type="InterPro" id="IPR017907">
    <property type="entry name" value="Znf_RING_CS"/>
</dbReference>
<evidence type="ECO:0000256" key="6">
    <source>
        <dbReference type="ARBA" id="ARBA00022737"/>
    </source>
</evidence>
<dbReference type="EMBL" id="JADFTS010000007">
    <property type="protein sequence ID" value="KAF9598328.1"/>
    <property type="molecule type" value="Genomic_DNA"/>
</dbReference>
<keyword evidence="12" id="KW-1185">Reference proteome</keyword>
<gene>
    <name evidence="11" type="ORF">IFM89_026617</name>
</gene>
<dbReference type="InterPro" id="IPR044066">
    <property type="entry name" value="TRIAD_supradom"/>
</dbReference>
<proteinExistence type="predicted"/>
<evidence type="ECO:0000256" key="3">
    <source>
        <dbReference type="ARBA" id="ARBA00012251"/>
    </source>
</evidence>
<name>A0A835LJW2_9MAGN</name>
<dbReference type="Pfam" id="PF01485">
    <property type="entry name" value="IBR"/>
    <property type="match status" value="1"/>
</dbReference>
<feature type="domain" description="RING-type" evidence="10">
    <location>
        <begin position="1"/>
        <end position="134"/>
    </location>
</feature>
<comment type="catalytic activity">
    <reaction evidence="1">
        <text>[E2 ubiquitin-conjugating enzyme]-S-ubiquitinyl-L-cysteine + [acceptor protein]-L-lysine = [E2 ubiquitin-conjugating enzyme]-L-cysteine + [acceptor protein]-N(6)-ubiquitinyl-L-lysine.</text>
        <dbReference type="EC" id="2.3.2.31"/>
    </reaction>
</comment>
<reference evidence="11 12" key="1">
    <citation type="submission" date="2020-10" db="EMBL/GenBank/DDBJ databases">
        <title>The Coptis chinensis genome and diversification of protoberbering-type alkaloids.</title>
        <authorList>
            <person name="Wang B."/>
            <person name="Shu S."/>
            <person name="Song C."/>
            <person name="Liu Y."/>
        </authorList>
    </citation>
    <scope>NUCLEOTIDE SEQUENCE [LARGE SCALE GENOMIC DNA]</scope>
    <source>
        <strain evidence="11">HL-2020</strain>
        <tissue evidence="11">Leaf</tissue>
    </source>
</reference>
<dbReference type="GO" id="GO:0061630">
    <property type="term" value="F:ubiquitin protein ligase activity"/>
    <property type="evidence" value="ECO:0007669"/>
    <property type="project" value="UniProtKB-EC"/>
</dbReference>
<dbReference type="EC" id="2.3.2.31" evidence="3"/>
<evidence type="ECO:0000256" key="7">
    <source>
        <dbReference type="ARBA" id="ARBA00022771"/>
    </source>
</evidence>
<dbReference type="Gene3D" id="1.20.120.1750">
    <property type="match status" value="1"/>
</dbReference>
<dbReference type="OrthoDB" id="10009520at2759"/>
<evidence type="ECO:0000313" key="11">
    <source>
        <dbReference type="EMBL" id="KAF9598328.1"/>
    </source>
</evidence>
<dbReference type="Proteomes" id="UP000631114">
    <property type="component" value="Unassembled WGS sequence"/>
</dbReference>
<keyword evidence="5" id="KW-0479">Metal-binding</keyword>
<keyword evidence="9" id="KW-0862">Zinc</keyword>
<dbReference type="PROSITE" id="PS00518">
    <property type="entry name" value="ZF_RING_1"/>
    <property type="match status" value="1"/>
</dbReference>
<organism evidence="11 12">
    <name type="scientific">Coptis chinensis</name>
    <dbReference type="NCBI Taxonomy" id="261450"/>
    <lineage>
        <taxon>Eukaryota</taxon>
        <taxon>Viridiplantae</taxon>
        <taxon>Streptophyta</taxon>
        <taxon>Embryophyta</taxon>
        <taxon>Tracheophyta</taxon>
        <taxon>Spermatophyta</taxon>
        <taxon>Magnoliopsida</taxon>
        <taxon>Ranunculales</taxon>
        <taxon>Ranunculaceae</taxon>
        <taxon>Coptidoideae</taxon>
        <taxon>Coptis</taxon>
    </lineage>
</organism>
<keyword evidence="7" id="KW-0863">Zinc-finger</keyword>
<evidence type="ECO:0000256" key="4">
    <source>
        <dbReference type="ARBA" id="ARBA00022679"/>
    </source>
</evidence>
<dbReference type="GO" id="GO:0008270">
    <property type="term" value="F:zinc ion binding"/>
    <property type="evidence" value="ECO:0007669"/>
    <property type="project" value="UniProtKB-KW"/>
</dbReference>
<keyword evidence="8" id="KW-0833">Ubl conjugation pathway</keyword>
<dbReference type="SMART" id="SM00647">
    <property type="entry name" value="IBR"/>
    <property type="match status" value="2"/>
</dbReference>
<evidence type="ECO:0000256" key="9">
    <source>
        <dbReference type="ARBA" id="ARBA00022833"/>
    </source>
</evidence>
<keyword evidence="6" id="KW-0677">Repeat</keyword>
<dbReference type="PROSITE" id="PS51873">
    <property type="entry name" value="TRIAD"/>
    <property type="match status" value="1"/>
</dbReference>
<evidence type="ECO:0000313" key="12">
    <source>
        <dbReference type="Proteomes" id="UP000631114"/>
    </source>
</evidence>
<comment type="cofactor">
    <cofactor evidence="2">
        <name>Zn(2+)</name>
        <dbReference type="ChEBI" id="CHEBI:29105"/>
    </cofactor>
</comment>
<evidence type="ECO:0000256" key="2">
    <source>
        <dbReference type="ARBA" id="ARBA00001947"/>
    </source>
</evidence>
<dbReference type="PANTHER" id="PTHR11685">
    <property type="entry name" value="RBR FAMILY RING FINGER AND IBR DOMAIN-CONTAINING"/>
    <property type="match status" value="1"/>
</dbReference>
<evidence type="ECO:0000256" key="5">
    <source>
        <dbReference type="ARBA" id="ARBA00022723"/>
    </source>
</evidence>
<dbReference type="GO" id="GO:0016567">
    <property type="term" value="P:protein ubiquitination"/>
    <property type="evidence" value="ECO:0007669"/>
    <property type="project" value="InterPro"/>
</dbReference>
<dbReference type="InterPro" id="IPR002867">
    <property type="entry name" value="IBR_dom"/>
</dbReference>
<protein>
    <recommendedName>
        <fullName evidence="3">RBR-type E3 ubiquitin transferase</fullName>
        <ecNumber evidence="3">2.3.2.31</ecNumber>
    </recommendedName>
</protein>
<dbReference type="AlphaFoldDB" id="A0A835LJW2"/>
<evidence type="ECO:0000259" key="10">
    <source>
        <dbReference type="PROSITE" id="PS51873"/>
    </source>
</evidence>
<dbReference type="Pfam" id="PF22191">
    <property type="entry name" value="IBR_1"/>
    <property type="match status" value="1"/>
</dbReference>
<comment type="caution">
    <text evidence="11">The sequence shown here is derived from an EMBL/GenBank/DDBJ whole genome shotgun (WGS) entry which is preliminary data.</text>
</comment>
<dbReference type="InterPro" id="IPR031127">
    <property type="entry name" value="E3_UB_ligase_RBR"/>
</dbReference>
<keyword evidence="4" id="KW-0808">Transferase</keyword>
<accession>A0A835LJW2</accession>
<dbReference type="SUPFAM" id="SSF57850">
    <property type="entry name" value="RING/U-box"/>
    <property type="match status" value="2"/>
</dbReference>